<dbReference type="InterPro" id="IPR011006">
    <property type="entry name" value="CheY-like_superfamily"/>
</dbReference>
<dbReference type="PROSITE" id="PS00676">
    <property type="entry name" value="SIGMA54_INTERACT_2"/>
    <property type="match status" value="1"/>
</dbReference>
<evidence type="ECO:0000256" key="4">
    <source>
        <dbReference type="ARBA" id="ARBA00023125"/>
    </source>
</evidence>
<dbReference type="EMBL" id="CP003221">
    <property type="protein sequence ID" value="EGJ50415.1"/>
    <property type="molecule type" value="Genomic_DNA"/>
</dbReference>
<dbReference type="FunFam" id="3.40.50.300:FF:000006">
    <property type="entry name" value="DNA-binding transcriptional regulator NtrC"/>
    <property type="match status" value="1"/>
</dbReference>
<dbReference type="STRING" id="690850.Desaf_2086"/>
<evidence type="ECO:0000259" key="8">
    <source>
        <dbReference type="PROSITE" id="PS50110"/>
    </source>
</evidence>
<dbReference type="GO" id="GO:0000160">
    <property type="term" value="P:phosphorelay signal transduction system"/>
    <property type="evidence" value="ECO:0007669"/>
    <property type="project" value="InterPro"/>
</dbReference>
<keyword evidence="5" id="KW-0804">Transcription</keyword>
<sequence>MRNILVATDDAAAAGAVEKSFSETFAVRRAQRRDALLPMLEKENIDVLFIDLDWLDRKKEDRSSTTMKPALSELWAKAPNLEIIVLTPQDNIREAVSAVKAGAGNYLTYPVNPAEATYVLESLQESHKIQHELDYLRKAACDVGQAPILGTESPHMKKVFEKVAMVAPTKSTVLITGETGTGKGVIARLIHSSSASRKGPFVAVHCGAIPENLIESELFGHEKGSFTGAVKRKAGRFEIAAGGTIFLDEIGTISQAAQVRLLQVLQDKVFQRVGGETDIPMHARIIAAANVDLEQLIKQGAFRQDLYFRLNVFPIEIPPLRERREDIPLLAEGFLEQLRRQTPKGIGGIHPTVINALCNYSWPGNVRELENLIERAFILETSHMLTPESFPADLFAQDAPVASVPLDLSLPLAEVRNQAKEHAERRYLKELLGECKGRIGRTAQRAGITPRQLHKLLTRYNINKVEFR</sequence>
<evidence type="ECO:0000256" key="2">
    <source>
        <dbReference type="ARBA" id="ARBA00022840"/>
    </source>
</evidence>
<protein>
    <submittedName>
        <fullName evidence="9">Putative two component, sigma54 specific, transcriptional regulator</fullName>
    </submittedName>
</protein>
<dbReference type="KEGG" id="daf:Desaf_2086"/>
<evidence type="ECO:0000313" key="9">
    <source>
        <dbReference type="EMBL" id="EGJ50415.1"/>
    </source>
</evidence>
<dbReference type="InterPro" id="IPR025943">
    <property type="entry name" value="Sigma_54_int_dom_ATP-bd_2"/>
</dbReference>
<dbReference type="InterPro" id="IPR009057">
    <property type="entry name" value="Homeodomain-like_sf"/>
</dbReference>
<proteinExistence type="predicted"/>
<reference evidence="9 10" key="1">
    <citation type="journal article" date="2011" name="J. Bacteriol.">
        <title>Genome sequence of the mercury-methylating and pleomorphic Desulfovibrio africanus Strain Walvis Bay.</title>
        <authorList>
            <person name="Brown S.D."/>
            <person name="Wall J.D."/>
            <person name="Kucken A.M."/>
            <person name="Gilmour C.C."/>
            <person name="Podar M."/>
            <person name="Brandt C.C."/>
            <person name="Teshima H."/>
            <person name="Detter J.C."/>
            <person name="Han C.S."/>
            <person name="Land M.L."/>
            <person name="Lucas S."/>
            <person name="Han J."/>
            <person name="Pennacchio L."/>
            <person name="Nolan M."/>
            <person name="Pitluck S."/>
            <person name="Woyke T."/>
            <person name="Goodwin L."/>
            <person name="Palumbo A.V."/>
            <person name="Elias D.A."/>
        </authorList>
    </citation>
    <scope>NUCLEOTIDE SEQUENCE [LARGE SCALE GENOMIC DNA]</scope>
    <source>
        <strain evidence="9 10">Walvis Bay</strain>
    </source>
</reference>
<gene>
    <name evidence="9" type="ORF">Desaf_2086</name>
</gene>
<dbReference type="InterPro" id="IPR027417">
    <property type="entry name" value="P-loop_NTPase"/>
</dbReference>
<dbReference type="PROSITE" id="PS00675">
    <property type="entry name" value="SIGMA54_INTERACT_1"/>
    <property type="match status" value="1"/>
</dbReference>
<keyword evidence="2" id="KW-0067">ATP-binding</keyword>
<dbReference type="InterPro" id="IPR003593">
    <property type="entry name" value="AAA+_ATPase"/>
</dbReference>
<keyword evidence="4" id="KW-0238">DNA-binding</keyword>
<keyword evidence="6" id="KW-0597">Phosphoprotein</keyword>
<evidence type="ECO:0000256" key="1">
    <source>
        <dbReference type="ARBA" id="ARBA00022741"/>
    </source>
</evidence>
<dbReference type="SUPFAM" id="SSF52540">
    <property type="entry name" value="P-loop containing nucleoside triphosphate hydrolases"/>
    <property type="match status" value="1"/>
</dbReference>
<organism evidence="9 10">
    <name type="scientific">Desulfocurvibacter africanus subsp. africanus str. Walvis Bay</name>
    <dbReference type="NCBI Taxonomy" id="690850"/>
    <lineage>
        <taxon>Bacteria</taxon>
        <taxon>Pseudomonadati</taxon>
        <taxon>Thermodesulfobacteriota</taxon>
        <taxon>Desulfovibrionia</taxon>
        <taxon>Desulfovibrionales</taxon>
        <taxon>Desulfovibrionaceae</taxon>
        <taxon>Desulfocurvibacter</taxon>
    </lineage>
</organism>
<dbReference type="Gene3D" id="1.10.8.60">
    <property type="match status" value="1"/>
</dbReference>
<evidence type="ECO:0000313" key="10">
    <source>
        <dbReference type="Proteomes" id="UP000007844"/>
    </source>
</evidence>
<keyword evidence="3" id="KW-0805">Transcription regulation</keyword>
<feature type="domain" description="Response regulatory" evidence="8">
    <location>
        <begin position="3"/>
        <end position="124"/>
    </location>
</feature>
<feature type="modified residue" description="4-aspartylphosphate" evidence="6">
    <location>
        <position position="51"/>
    </location>
</feature>
<dbReference type="GO" id="GO:0006355">
    <property type="term" value="P:regulation of DNA-templated transcription"/>
    <property type="evidence" value="ECO:0007669"/>
    <property type="project" value="InterPro"/>
</dbReference>
<dbReference type="SUPFAM" id="SSF52172">
    <property type="entry name" value="CheY-like"/>
    <property type="match status" value="1"/>
</dbReference>
<feature type="domain" description="Sigma-54 factor interaction" evidence="7">
    <location>
        <begin position="149"/>
        <end position="378"/>
    </location>
</feature>
<evidence type="ECO:0000259" key="7">
    <source>
        <dbReference type="PROSITE" id="PS50045"/>
    </source>
</evidence>
<name>F3Z3P3_DESAF</name>
<dbReference type="PANTHER" id="PTHR32071">
    <property type="entry name" value="TRANSCRIPTIONAL REGULATORY PROTEIN"/>
    <property type="match status" value="1"/>
</dbReference>
<dbReference type="RefSeq" id="WP_014260160.1">
    <property type="nucleotide sequence ID" value="NC_016629.1"/>
</dbReference>
<dbReference type="GO" id="GO:0003677">
    <property type="term" value="F:DNA binding"/>
    <property type="evidence" value="ECO:0007669"/>
    <property type="project" value="UniProtKB-KW"/>
</dbReference>
<dbReference type="CDD" id="cd00009">
    <property type="entry name" value="AAA"/>
    <property type="match status" value="1"/>
</dbReference>
<dbReference type="InterPro" id="IPR058031">
    <property type="entry name" value="AAA_lid_NorR"/>
</dbReference>
<dbReference type="PROSITE" id="PS50110">
    <property type="entry name" value="RESPONSE_REGULATORY"/>
    <property type="match status" value="1"/>
</dbReference>
<dbReference type="InterPro" id="IPR001789">
    <property type="entry name" value="Sig_transdc_resp-reg_receiver"/>
</dbReference>
<dbReference type="Pfam" id="PF00158">
    <property type="entry name" value="Sigma54_activat"/>
    <property type="match status" value="1"/>
</dbReference>
<dbReference type="InterPro" id="IPR025662">
    <property type="entry name" value="Sigma_54_int_dom_ATP-bd_1"/>
</dbReference>
<dbReference type="InterPro" id="IPR025944">
    <property type="entry name" value="Sigma_54_int_dom_CS"/>
</dbReference>
<accession>F3Z3P3</accession>
<evidence type="ECO:0000256" key="6">
    <source>
        <dbReference type="PROSITE-ProRule" id="PRU00169"/>
    </source>
</evidence>
<dbReference type="AlphaFoldDB" id="F3Z3P3"/>
<dbReference type="Gene3D" id="3.40.50.300">
    <property type="entry name" value="P-loop containing nucleotide triphosphate hydrolases"/>
    <property type="match status" value="1"/>
</dbReference>
<evidence type="ECO:0000256" key="5">
    <source>
        <dbReference type="ARBA" id="ARBA00023163"/>
    </source>
</evidence>
<dbReference type="eggNOG" id="COG2204">
    <property type="taxonomic scope" value="Bacteria"/>
</dbReference>
<keyword evidence="10" id="KW-1185">Reference proteome</keyword>
<dbReference type="PROSITE" id="PS00688">
    <property type="entry name" value="SIGMA54_INTERACT_3"/>
    <property type="match status" value="1"/>
</dbReference>
<dbReference type="Gene3D" id="1.10.10.60">
    <property type="entry name" value="Homeodomain-like"/>
    <property type="match status" value="1"/>
</dbReference>
<dbReference type="Pfam" id="PF25601">
    <property type="entry name" value="AAA_lid_14"/>
    <property type="match status" value="1"/>
</dbReference>
<dbReference type="SMART" id="SM00382">
    <property type="entry name" value="AAA"/>
    <property type="match status" value="1"/>
</dbReference>
<dbReference type="Proteomes" id="UP000007844">
    <property type="component" value="Chromosome"/>
</dbReference>
<evidence type="ECO:0000256" key="3">
    <source>
        <dbReference type="ARBA" id="ARBA00023015"/>
    </source>
</evidence>
<dbReference type="HOGENOM" id="CLU_000445_0_6_7"/>
<dbReference type="Gene3D" id="3.40.50.2300">
    <property type="match status" value="1"/>
</dbReference>
<dbReference type="InterPro" id="IPR002078">
    <property type="entry name" value="Sigma_54_int"/>
</dbReference>
<keyword evidence="1" id="KW-0547">Nucleotide-binding</keyword>
<dbReference type="PROSITE" id="PS50045">
    <property type="entry name" value="SIGMA54_INTERACT_4"/>
    <property type="match status" value="1"/>
</dbReference>
<dbReference type="PANTHER" id="PTHR32071:SF122">
    <property type="entry name" value="SIGMA FACTOR"/>
    <property type="match status" value="1"/>
</dbReference>
<dbReference type="SUPFAM" id="SSF46689">
    <property type="entry name" value="Homeodomain-like"/>
    <property type="match status" value="1"/>
</dbReference>
<dbReference type="GO" id="GO:0005524">
    <property type="term" value="F:ATP binding"/>
    <property type="evidence" value="ECO:0007669"/>
    <property type="project" value="UniProtKB-KW"/>
</dbReference>